<dbReference type="EMBL" id="CAJNJA010017826">
    <property type="protein sequence ID" value="CAE7408798.1"/>
    <property type="molecule type" value="Genomic_DNA"/>
</dbReference>
<evidence type="ECO:0000259" key="7">
    <source>
        <dbReference type="PROSITE" id="PS51706"/>
    </source>
</evidence>
<protein>
    <submittedName>
        <fullName evidence="8">EngB protein</fullName>
    </submittedName>
</protein>
<keyword evidence="4" id="KW-0342">GTP-binding</keyword>
<evidence type="ECO:0000256" key="3">
    <source>
        <dbReference type="ARBA" id="ARBA00022842"/>
    </source>
</evidence>
<dbReference type="AlphaFoldDB" id="A0A812QXU1"/>
<dbReference type="Gene3D" id="3.40.50.300">
    <property type="entry name" value="P-loop containing nucleotide triphosphate hydrolases"/>
    <property type="match status" value="1"/>
</dbReference>
<keyword evidence="1" id="KW-0479">Metal-binding</keyword>
<evidence type="ECO:0000256" key="4">
    <source>
        <dbReference type="ARBA" id="ARBA00023134"/>
    </source>
</evidence>
<sequence>MQWLRWRLALAAAGVVLACEVLDQAFAGCYRSRLRNAGVVGGAVSLRGVAPWLREPRSLDEARGVKRPKEASGKGNRPLEYSPLHQSFKERLRNIAPYPDVIRQVEENFNGKGGYHRANHAAKFKQKKVEPTALDRIADTLASSRTRLFAKAPLQHSRKWPKADPAYAEVAVIGRSNVGKSSLLNKISQFGTVARVSSMPGQTKEAAWYRNKKVKVDFIDMPGYGHSARARVFGPEALSFVRNRTSLRGLYVLIDARHGFKWSDHEWLSELGSAGPMKQVVLTKCDLVPDKKLIEVASLVRSDLESYKRVERKVILCSSAWLTGFRDLRKDICERCKLLKGTTAAPKPGARRDDLPLRATKGQDLGIL</sequence>
<evidence type="ECO:0000256" key="1">
    <source>
        <dbReference type="ARBA" id="ARBA00022723"/>
    </source>
</evidence>
<proteinExistence type="predicted"/>
<keyword evidence="3" id="KW-0460">Magnesium</keyword>
<reference evidence="8" key="1">
    <citation type="submission" date="2021-02" db="EMBL/GenBank/DDBJ databases">
        <authorList>
            <person name="Dougan E. K."/>
            <person name="Rhodes N."/>
            <person name="Thang M."/>
            <person name="Chan C."/>
        </authorList>
    </citation>
    <scope>NUCLEOTIDE SEQUENCE</scope>
</reference>
<accession>A0A812QXU1</accession>
<keyword evidence="2" id="KW-0547">Nucleotide-binding</keyword>
<feature type="compositionally biased region" description="Basic and acidic residues" evidence="5">
    <location>
        <begin position="60"/>
        <end position="72"/>
    </location>
</feature>
<dbReference type="PROSITE" id="PS51257">
    <property type="entry name" value="PROKAR_LIPOPROTEIN"/>
    <property type="match status" value="1"/>
</dbReference>
<feature type="domain" description="EngB-type G" evidence="7">
    <location>
        <begin position="166"/>
        <end position="338"/>
    </location>
</feature>
<feature type="signal peptide" evidence="6">
    <location>
        <begin position="1"/>
        <end position="18"/>
    </location>
</feature>
<dbReference type="GO" id="GO:0046872">
    <property type="term" value="F:metal ion binding"/>
    <property type="evidence" value="ECO:0007669"/>
    <property type="project" value="UniProtKB-KW"/>
</dbReference>
<dbReference type="InterPro" id="IPR030393">
    <property type="entry name" value="G_ENGB_dom"/>
</dbReference>
<name>A0A812QXU1_9DINO</name>
<keyword evidence="6" id="KW-0732">Signal</keyword>
<keyword evidence="9" id="KW-1185">Reference proteome</keyword>
<dbReference type="InterPro" id="IPR027417">
    <property type="entry name" value="P-loop_NTPase"/>
</dbReference>
<dbReference type="PANTHER" id="PTHR11649:SF13">
    <property type="entry name" value="ENGB-TYPE G DOMAIN-CONTAINING PROTEIN"/>
    <property type="match status" value="1"/>
</dbReference>
<evidence type="ECO:0000313" key="9">
    <source>
        <dbReference type="Proteomes" id="UP000601435"/>
    </source>
</evidence>
<dbReference type="InterPro" id="IPR006073">
    <property type="entry name" value="GTP-bd"/>
</dbReference>
<feature type="region of interest" description="Disordered" evidence="5">
    <location>
        <begin position="60"/>
        <end position="80"/>
    </location>
</feature>
<dbReference type="PROSITE" id="PS51706">
    <property type="entry name" value="G_ENGB"/>
    <property type="match status" value="1"/>
</dbReference>
<comment type="caution">
    <text evidence="8">The sequence shown here is derived from an EMBL/GenBank/DDBJ whole genome shotgun (WGS) entry which is preliminary data.</text>
</comment>
<gene>
    <name evidence="8" type="primary">engB</name>
    <name evidence="8" type="ORF">SNEC2469_LOCUS11243</name>
</gene>
<evidence type="ECO:0000256" key="6">
    <source>
        <dbReference type="SAM" id="SignalP"/>
    </source>
</evidence>
<dbReference type="PANTHER" id="PTHR11649">
    <property type="entry name" value="MSS1/TRME-RELATED GTP-BINDING PROTEIN"/>
    <property type="match status" value="1"/>
</dbReference>
<dbReference type="OrthoDB" id="391988at2759"/>
<evidence type="ECO:0000256" key="5">
    <source>
        <dbReference type="SAM" id="MobiDB-lite"/>
    </source>
</evidence>
<evidence type="ECO:0000313" key="8">
    <source>
        <dbReference type="EMBL" id="CAE7408798.1"/>
    </source>
</evidence>
<feature type="chain" id="PRO_5032417953" evidence="6">
    <location>
        <begin position="19"/>
        <end position="368"/>
    </location>
</feature>
<organism evidence="8 9">
    <name type="scientific">Symbiodinium necroappetens</name>
    <dbReference type="NCBI Taxonomy" id="1628268"/>
    <lineage>
        <taxon>Eukaryota</taxon>
        <taxon>Sar</taxon>
        <taxon>Alveolata</taxon>
        <taxon>Dinophyceae</taxon>
        <taxon>Suessiales</taxon>
        <taxon>Symbiodiniaceae</taxon>
        <taxon>Symbiodinium</taxon>
    </lineage>
</organism>
<evidence type="ECO:0000256" key="2">
    <source>
        <dbReference type="ARBA" id="ARBA00022741"/>
    </source>
</evidence>
<dbReference type="Proteomes" id="UP000601435">
    <property type="component" value="Unassembled WGS sequence"/>
</dbReference>
<dbReference type="SUPFAM" id="SSF52540">
    <property type="entry name" value="P-loop containing nucleoside triphosphate hydrolases"/>
    <property type="match status" value="1"/>
</dbReference>
<dbReference type="Pfam" id="PF01926">
    <property type="entry name" value="MMR_HSR1"/>
    <property type="match status" value="1"/>
</dbReference>
<dbReference type="GO" id="GO:0005525">
    <property type="term" value="F:GTP binding"/>
    <property type="evidence" value="ECO:0007669"/>
    <property type="project" value="UniProtKB-KW"/>
</dbReference>